<dbReference type="AlphaFoldDB" id="A0A1R0GMP6"/>
<name>A0A1R0GMP6_9FUNG</name>
<keyword evidence="2" id="KW-1185">Reference proteome</keyword>
<dbReference type="EMBL" id="LSSL01007137">
    <property type="protein sequence ID" value="OLY78160.1"/>
    <property type="molecule type" value="Genomic_DNA"/>
</dbReference>
<dbReference type="Proteomes" id="UP000187455">
    <property type="component" value="Unassembled WGS sequence"/>
</dbReference>
<accession>A0A1R0GMP6</accession>
<protein>
    <submittedName>
        <fullName evidence="1">Uncharacterized protein</fullName>
    </submittedName>
</protein>
<evidence type="ECO:0000313" key="2">
    <source>
        <dbReference type="Proteomes" id="UP000187455"/>
    </source>
</evidence>
<proteinExistence type="predicted"/>
<evidence type="ECO:0000313" key="1">
    <source>
        <dbReference type="EMBL" id="OLY78160.1"/>
    </source>
</evidence>
<gene>
    <name evidence="1" type="ORF">AYI68_g7798</name>
</gene>
<reference evidence="1 2" key="1">
    <citation type="journal article" date="2016" name="Mol. Biol. Evol.">
        <title>Genome-Wide Survey of Gut Fungi (Harpellales) Reveals the First Horizontally Transferred Ubiquitin Gene from a Mosquito Host.</title>
        <authorList>
            <person name="Wang Y."/>
            <person name="White M.M."/>
            <person name="Kvist S."/>
            <person name="Moncalvo J.M."/>
        </authorList>
    </citation>
    <scope>NUCLEOTIDE SEQUENCE [LARGE SCALE GENOMIC DNA]</scope>
    <source>
        <strain evidence="1 2">ALG-7-W6</strain>
    </source>
</reference>
<organism evidence="1 2">
    <name type="scientific">Smittium mucronatum</name>
    <dbReference type="NCBI Taxonomy" id="133383"/>
    <lineage>
        <taxon>Eukaryota</taxon>
        <taxon>Fungi</taxon>
        <taxon>Fungi incertae sedis</taxon>
        <taxon>Zoopagomycota</taxon>
        <taxon>Kickxellomycotina</taxon>
        <taxon>Harpellomycetes</taxon>
        <taxon>Harpellales</taxon>
        <taxon>Legeriomycetaceae</taxon>
        <taxon>Smittium</taxon>
    </lineage>
</organism>
<comment type="caution">
    <text evidence="1">The sequence shown here is derived from an EMBL/GenBank/DDBJ whole genome shotgun (WGS) entry which is preliminary data.</text>
</comment>
<sequence length="142" mass="15744">MYKYFSFIGLIVSGTCTFDTRGHILLRFDISFGNSPLLSSIHASNMSRYFFLNLSPPYPLNSQLRSFNHVSLSPIIFGSLTAKAGFLYMSDLSVWARELPSIILVFCGGPGLTRMIFTEHRSIPSFAISLLSSSNGTKPTFS</sequence>